<evidence type="ECO:0000313" key="5">
    <source>
        <dbReference type="Proteomes" id="UP000503840"/>
    </source>
</evidence>
<dbReference type="Pfam" id="PF20454">
    <property type="entry name" value="GpA_nuclease"/>
    <property type="match status" value="1"/>
</dbReference>
<name>A0A7J0BHR8_9BACT</name>
<protein>
    <submittedName>
        <fullName evidence="4">Terminase</fullName>
    </submittedName>
</protein>
<evidence type="ECO:0000256" key="1">
    <source>
        <dbReference type="SAM" id="MobiDB-lite"/>
    </source>
</evidence>
<dbReference type="Proteomes" id="UP000503840">
    <property type="component" value="Unassembled WGS sequence"/>
</dbReference>
<proteinExistence type="predicted"/>
<keyword evidence="5" id="KW-1185">Reference proteome</keyword>
<evidence type="ECO:0000259" key="2">
    <source>
        <dbReference type="Pfam" id="PF05876"/>
    </source>
</evidence>
<dbReference type="InterPro" id="IPR027417">
    <property type="entry name" value="P-loop_NTPase"/>
</dbReference>
<dbReference type="RefSeq" id="WP_174404971.1">
    <property type="nucleotide sequence ID" value="NZ_BLVO01000013.1"/>
</dbReference>
<reference evidence="4 5" key="1">
    <citation type="submission" date="2020-05" db="EMBL/GenBank/DDBJ databases">
        <title>Draft genome sequence of Desulfovibrio sp. strain HN2T.</title>
        <authorList>
            <person name="Ueno A."/>
            <person name="Tamazawa S."/>
            <person name="Tamamura S."/>
            <person name="Murakami T."/>
            <person name="Kiyama T."/>
            <person name="Inomata H."/>
            <person name="Amano Y."/>
            <person name="Miyakawa K."/>
            <person name="Tamaki H."/>
            <person name="Naganuma T."/>
            <person name="Kaneko K."/>
        </authorList>
    </citation>
    <scope>NUCLEOTIDE SEQUENCE [LARGE SCALE GENOMIC DNA]</scope>
    <source>
        <strain evidence="4 5">HN2</strain>
    </source>
</reference>
<sequence>MSAIPGRWHNDITPYLTGIMDASFFPGVEEIVQCKVPQSGGSEAVHNCIGYAADRRPGPTLYVFPDETTARENCTDRIIPMFEESPRLRELFTGKGEDRSAIRVNLSNMPVYMAWSGSATRLANKPICYLVLDELDKFQNPKKEASSEDLAEARTTTFARRRKIWKISSPSDAESPIWRNFQKAQAKFDYWVRCPDCGGEQLMQFDRIRWEGGTRANPEELKARNQATYVCEHCGSCWTDQTRNEAVKRGYWKARGSGLELFAHLKTHRPRSVGFHVPAWISRFVGLSEIAADFVEFMQAKALGKPEWKSKMKDFMNKRKAEPWYDYEEQRTEAGLRQHCDDRPRGAVPSPLEDGISRVASLLAGVDTQKGYFRYVVRAFGWGTEQESWLVQCGSLPSLEAVEKLLLHQTFRDGQDNEYAVERLLIDAMGHRTTEVYNFARKHRARVLATQGKQHQAAPVAYSQIDYFPQSKRPIPGGLKLGRLDTNVFKDTLAAKLEVQPGDPGTFWLHAEKAMPKAYFDEMTTEYWDNDAKAWLCPSGKANHFWDCEVLCLAAAWELDIARRSRPKNGGKKLQSRFANMNQGGISAAPRPTPMPQAGMGSRPAWFG</sequence>
<gene>
    <name evidence="4" type="ORF">DSM101010T_16680</name>
</gene>
<dbReference type="GO" id="GO:0016887">
    <property type="term" value="F:ATP hydrolysis activity"/>
    <property type="evidence" value="ECO:0007669"/>
    <property type="project" value="InterPro"/>
</dbReference>
<dbReference type="Pfam" id="PF05876">
    <property type="entry name" value="GpA_ATPase"/>
    <property type="match status" value="1"/>
</dbReference>
<feature type="region of interest" description="Disordered" evidence="1">
    <location>
        <begin position="583"/>
        <end position="608"/>
    </location>
</feature>
<accession>A0A7J0BHR8</accession>
<dbReference type="InterPro" id="IPR046454">
    <property type="entry name" value="GpA_endonuclease"/>
</dbReference>
<dbReference type="Gene3D" id="3.40.50.300">
    <property type="entry name" value="P-loop containing nucleotide triphosphate hydrolases"/>
    <property type="match status" value="1"/>
</dbReference>
<organism evidence="4 5">
    <name type="scientific">Desulfovibrio subterraneus</name>
    <dbReference type="NCBI Taxonomy" id="2718620"/>
    <lineage>
        <taxon>Bacteria</taxon>
        <taxon>Pseudomonadati</taxon>
        <taxon>Thermodesulfobacteriota</taxon>
        <taxon>Desulfovibrionia</taxon>
        <taxon>Desulfovibrionales</taxon>
        <taxon>Desulfovibrionaceae</taxon>
        <taxon>Desulfovibrio</taxon>
    </lineage>
</organism>
<feature type="domain" description="Terminase large subunit GpA endonuclease" evidence="3">
    <location>
        <begin position="273"/>
        <end position="562"/>
    </location>
</feature>
<evidence type="ECO:0000313" key="4">
    <source>
        <dbReference type="EMBL" id="GFM33303.1"/>
    </source>
</evidence>
<feature type="domain" description="Phage terminase large subunit GpA ATPase" evidence="2">
    <location>
        <begin position="2"/>
        <end position="252"/>
    </location>
</feature>
<comment type="caution">
    <text evidence="4">The sequence shown here is derived from an EMBL/GenBank/DDBJ whole genome shotgun (WGS) entry which is preliminary data.</text>
</comment>
<evidence type="ECO:0000259" key="3">
    <source>
        <dbReference type="Pfam" id="PF20454"/>
    </source>
</evidence>
<dbReference type="AlphaFoldDB" id="A0A7J0BHR8"/>
<dbReference type="GO" id="GO:0004519">
    <property type="term" value="F:endonuclease activity"/>
    <property type="evidence" value="ECO:0007669"/>
    <property type="project" value="InterPro"/>
</dbReference>
<dbReference type="EMBL" id="BLVO01000013">
    <property type="protein sequence ID" value="GFM33303.1"/>
    <property type="molecule type" value="Genomic_DNA"/>
</dbReference>
<dbReference type="InterPro" id="IPR046453">
    <property type="entry name" value="GpA_ATPase"/>
</dbReference>